<keyword evidence="2" id="KW-1185">Reference proteome</keyword>
<dbReference type="EMBL" id="CP039393">
    <property type="protein sequence ID" value="QCD35378.1"/>
    <property type="molecule type" value="Genomic_DNA"/>
</dbReference>
<sequence>MLRAIITYLVVTVVTMTTVLQFHHHDCDGRVYINLTTSTDITLGGHQSLISKCNHDHRKPHKCNGEQNCAMHLGATDALRQHITGVCDCSSCTLSALLCDIIDSVNAVTLVSCVIDTPYNAFAYKPIDRLGTPLRAPPII</sequence>
<protein>
    <submittedName>
        <fullName evidence="1">Uncharacterized protein</fullName>
    </submittedName>
</protein>
<reference evidence="1 2" key="1">
    <citation type="submission" date="2019-02" db="EMBL/GenBank/DDBJ databases">
        <title>Isolation and identification of novel species under the genus Muribaculum.</title>
        <authorList>
            <person name="Miyake S."/>
            <person name="Ding Y."/>
            <person name="Low A."/>
            <person name="Soh M."/>
            <person name="Seedorf H."/>
        </authorList>
    </citation>
    <scope>NUCLEOTIDE SEQUENCE [LARGE SCALE GENOMIC DNA]</scope>
    <source>
        <strain evidence="1 2">TLL-A4</strain>
    </source>
</reference>
<organism evidence="1 2">
    <name type="scientific">Muribaculum gordoncarteri</name>
    <dbReference type="NCBI Taxonomy" id="2530390"/>
    <lineage>
        <taxon>Bacteria</taxon>
        <taxon>Pseudomonadati</taxon>
        <taxon>Bacteroidota</taxon>
        <taxon>Bacteroidia</taxon>
        <taxon>Bacteroidales</taxon>
        <taxon>Muribaculaceae</taxon>
        <taxon>Muribaculum</taxon>
    </lineage>
</organism>
<name>A0A4P7VP90_9BACT</name>
<dbReference type="RefSeq" id="WP_136410107.1">
    <property type="nucleotide sequence ID" value="NZ_CP039393.1"/>
</dbReference>
<dbReference type="Proteomes" id="UP000297031">
    <property type="component" value="Chromosome"/>
</dbReference>
<evidence type="ECO:0000313" key="1">
    <source>
        <dbReference type="EMBL" id="QCD35378.1"/>
    </source>
</evidence>
<gene>
    <name evidence="1" type="ORF">E7746_05440</name>
</gene>
<accession>A0A4P7VP90</accession>
<dbReference type="AlphaFoldDB" id="A0A4P7VP90"/>
<proteinExistence type="predicted"/>
<dbReference type="KEGG" id="mgod:E7746_05440"/>
<evidence type="ECO:0000313" key="2">
    <source>
        <dbReference type="Proteomes" id="UP000297031"/>
    </source>
</evidence>